<dbReference type="GO" id="GO:0048038">
    <property type="term" value="F:quinone binding"/>
    <property type="evidence" value="ECO:0007669"/>
    <property type="project" value="UniProtKB-KW"/>
</dbReference>
<protein>
    <submittedName>
        <fullName evidence="14">NdhE(Chloroplast)</fullName>
    </submittedName>
</protein>
<comment type="similarity">
    <text evidence="2">Belongs to the complex I subunit 4L family.</text>
</comment>
<dbReference type="PANTHER" id="PTHR11434">
    <property type="entry name" value="NADH-UBIQUINONE OXIDOREDUCTASE SUBUNIT ND4L"/>
    <property type="match status" value="1"/>
</dbReference>
<dbReference type="GO" id="GO:0042773">
    <property type="term" value="P:ATP synthesis coupled electron transport"/>
    <property type="evidence" value="ECO:0007669"/>
    <property type="project" value="InterPro"/>
</dbReference>
<dbReference type="OrthoDB" id="1925110at2759"/>
<organism evidence="14 15">
    <name type="scientific">Pyrus ussuriensis x Pyrus communis</name>
    <dbReference type="NCBI Taxonomy" id="2448454"/>
    <lineage>
        <taxon>Eukaryota</taxon>
        <taxon>Viridiplantae</taxon>
        <taxon>Streptophyta</taxon>
        <taxon>Embryophyta</taxon>
        <taxon>Tracheophyta</taxon>
        <taxon>Spermatophyta</taxon>
        <taxon>Magnoliopsida</taxon>
        <taxon>eudicotyledons</taxon>
        <taxon>Gunneridae</taxon>
        <taxon>Pentapetalae</taxon>
        <taxon>rosids</taxon>
        <taxon>fabids</taxon>
        <taxon>Rosales</taxon>
        <taxon>Rosaceae</taxon>
        <taxon>Amygdaloideae</taxon>
        <taxon>Maleae</taxon>
        <taxon>Pyrus</taxon>
    </lineage>
</organism>
<evidence type="ECO:0000313" key="14">
    <source>
        <dbReference type="EMBL" id="KAB2612744.1"/>
    </source>
</evidence>
<dbReference type="HAMAP" id="MF_01456">
    <property type="entry name" value="NDH1_NuoK"/>
    <property type="match status" value="1"/>
</dbReference>
<evidence type="ECO:0000256" key="1">
    <source>
        <dbReference type="ARBA" id="ARBA00004141"/>
    </source>
</evidence>
<keyword evidence="5 13" id="KW-0812">Transmembrane</keyword>
<accession>A0A5N5GPR3</accession>
<dbReference type="InterPro" id="IPR001133">
    <property type="entry name" value="NADH_UbQ_OxRdtase_chain4L/K"/>
</dbReference>
<evidence type="ECO:0000256" key="13">
    <source>
        <dbReference type="SAM" id="Phobius"/>
    </source>
</evidence>
<evidence type="ECO:0000256" key="3">
    <source>
        <dbReference type="ARBA" id="ARBA00022448"/>
    </source>
</evidence>
<evidence type="ECO:0000256" key="5">
    <source>
        <dbReference type="ARBA" id="ARBA00022692"/>
    </source>
</evidence>
<keyword evidence="11" id="KW-0793">Thylakoid</keyword>
<evidence type="ECO:0000256" key="8">
    <source>
        <dbReference type="ARBA" id="ARBA00022957"/>
    </source>
</evidence>
<dbReference type="Gene3D" id="1.10.287.3510">
    <property type="match status" value="1"/>
</dbReference>
<feature type="transmembrane region" description="Helical" evidence="13">
    <location>
        <begin position="51"/>
        <end position="71"/>
    </location>
</feature>
<dbReference type="EMBL" id="SMOL01000458">
    <property type="protein sequence ID" value="KAB2612744.1"/>
    <property type="molecule type" value="Genomic_DNA"/>
</dbReference>
<evidence type="ECO:0000256" key="11">
    <source>
        <dbReference type="ARBA" id="ARBA00023078"/>
    </source>
</evidence>
<dbReference type="InterPro" id="IPR039428">
    <property type="entry name" value="NUOK/Mnh_C1-like"/>
</dbReference>
<reference evidence="14 15" key="3">
    <citation type="submission" date="2019-11" db="EMBL/GenBank/DDBJ databases">
        <title>A de novo genome assembly of a pear dwarfing rootstock.</title>
        <authorList>
            <person name="Wang F."/>
            <person name="Wang J."/>
            <person name="Li S."/>
            <person name="Zhang Y."/>
            <person name="Fang M."/>
            <person name="Ma L."/>
            <person name="Zhao Y."/>
            <person name="Jiang S."/>
        </authorList>
    </citation>
    <scope>NUCLEOTIDE SEQUENCE [LARGE SCALE GENOMIC DNA]</scope>
    <source>
        <strain evidence="14">S2</strain>
        <tissue evidence="14">Leaf</tissue>
    </source>
</reference>
<keyword evidence="7" id="KW-0521">NADP</keyword>
<keyword evidence="8" id="KW-0618">Plastoquinone</keyword>
<keyword evidence="6" id="KW-0874">Quinone</keyword>
<evidence type="ECO:0000256" key="7">
    <source>
        <dbReference type="ARBA" id="ARBA00022857"/>
    </source>
</evidence>
<dbReference type="GO" id="GO:0030964">
    <property type="term" value="C:NADH dehydrogenase complex"/>
    <property type="evidence" value="ECO:0007669"/>
    <property type="project" value="TreeGrafter"/>
</dbReference>
<evidence type="ECO:0000313" key="15">
    <source>
        <dbReference type="Proteomes" id="UP000327157"/>
    </source>
</evidence>
<dbReference type="PANTHER" id="PTHR11434:SF16">
    <property type="entry name" value="NADH-UBIQUINONE OXIDOREDUCTASE CHAIN 4L"/>
    <property type="match status" value="1"/>
</dbReference>
<dbReference type="GO" id="GO:0016651">
    <property type="term" value="F:oxidoreductase activity, acting on NAD(P)H"/>
    <property type="evidence" value="ECO:0007669"/>
    <property type="project" value="InterPro"/>
</dbReference>
<sequence>MMLEHVLVLSAYLFSIGIYGMIMSRNMDIALMCLELILNAVNMNFKYFLNFVMAITLAEAAIGLTIVSSIYHNRKSTCINQSNLLNK</sequence>
<dbReference type="Proteomes" id="UP000327157">
    <property type="component" value="Chromosome 9"/>
</dbReference>
<evidence type="ECO:0000256" key="2">
    <source>
        <dbReference type="ARBA" id="ARBA00010519"/>
    </source>
</evidence>
<name>A0A5N5GPR3_9ROSA</name>
<reference evidence="14 15" key="1">
    <citation type="submission" date="2019-09" db="EMBL/GenBank/DDBJ databases">
        <authorList>
            <person name="Ou C."/>
        </authorList>
    </citation>
    <scope>NUCLEOTIDE SEQUENCE [LARGE SCALE GENOMIC DNA]</scope>
    <source>
        <strain evidence="14">S2</strain>
        <tissue evidence="14">Leaf</tissue>
    </source>
</reference>
<evidence type="ECO:0000256" key="4">
    <source>
        <dbReference type="ARBA" id="ARBA00022528"/>
    </source>
</evidence>
<evidence type="ECO:0000256" key="9">
    <source>
        <dbReference type="ARBA" id="ARBA00022989"/>
    </source>
</evidence>
<proteinExistence type="inferred from homology"/>
<comment type="caution">
    <text evidence="14">The sequence shown here is derived from an EMBL/GenBank/DDBJ whole genome shotgun (WGS) entry which is preliminary data.</text>
</comment>
<dbReference type="NCBIfam" id="NF004320">
    <property type="entry name" value="PRK05715.1-2"/>
    <property type="match status" value="1"/>
</dbReference>
<reference evidence="15" key="2">
    <citation type="submission" date="2019-10" db="EMBL/GenBank/DDBJ databases">
        <title>A de novo genome assembly of a pear dwarfing rootstock.</title>
        <authorList>
            <person name="Wang F."/>
            <person name="Wang J."/>
            <person name="Li S."/>
            <person name="Zhang Y."/>
            <person name="Fang M."/>
            <person name="Ma L."/>
            <person name="Zhao Y."/>
            <person name="Jiang S."/>
        </authorList>
    </citation>
    <scope>NUCLEOTIDE SEQUENCE [LARGE SCALE GENOMIC DNA]</scope>
</reference>
<keyword evidence="4" id="KW-0150">Chloroplast</keyword>
<keyword evidence="15" id="KW-1185">Reference proteome</keyword>
<evidence type="ECO:0000256" key="10">
    <source>
        <dbReference type="ARBA" id="ARBA00023027"/>
    </source>
</evidence>
<evidence type="ECO:0000256" key="12">
    <source>
        <dbReference type="ARBA" id="ARBA00023136"/>
    </source>
</evidence>
<keyword evidence="3" id="KW-0813">Transport</keyword>
<dbReference type="AlphaFoldDB" id="A0A5N5GPR3"/>
<keyword evidence="9 13" id="KW-1133">Transmembrane helix</keyword>
<evidence type="ECO:0000256" key="6">
    <source>
        <dbReference type="ARBA" id="ARBA00022719"/>
    </source>
</evidence>
<dbReference type="Pfam" id="PF00420">
    <property type="entry name" value="Oxidored_q2"/>
    <property type="match status" value="1"/>
</dbReference>
<feature type="transmembrane region" description="Helical" evidence="13">
    <location>
        <begin position="6"/>
        <end position="22"/>
    </location>
</feature>
<gene>
    <name evidence="14" type="ORF">D8674_035060</name>
</gene>
<keyword evidence="12 13" id="KW-0472">Membrane</keyword>
<keyword evidence="10" id="KW-0520">NAD</keyword>
<comment type="subcellular location">
    <subcellularLocation>
        <location evidence="1">Membrane</location>
        <topology evidence="1">Multi-pass membrane protein</topology>
    </subcellularLocation>
</comment>
<keyword evidence="4" id="KW-0934">Plastid</keyword>